<protein>
    <submittedName>
        <fullName evidence="1">Uncharacterized protein</fullName>
    </submittedName>
</protein>
<dbReference type="STRING" id="414004.CENSYa_1693"/>
<name>A0RY92_CENSY</name>
<keyword evidence="2" id="KW-1185">Reference proteome</keyword>
<reference evidence="1 2" key="1">
    <citation type="journal article" date="2006" name="Proc. Natl. Acad. Sci. U.S.A.">
        <title>Genomic analysis of the uncultivated marine crenarchaeote Cenarchaeum symbiosum.</title>
        <authorList>
            <person name="Hallam S.J."/>
            <person name="Konstantinidis K.T."/>
            <person name="Putnam N."/>
            <person name="Schleper C."/>
            <person name="Watanabe Y."/>
            <person name="Sugahara J."/>
            <person name="Preston C."/>
            <person name="de la Torre J."/>
            <person name="Richardson P.M."/>
            <person name="DeLong E.F."/>
        </authorList>
    </citation>
    <scope>NUCLEOTIDE SEQUENCE [LARGE SCALE GENOMIC DNA]</scope>
    <source>
        <strain evidence="2">A</strain>
    </source>
</reference>
<dbReference type="KEGG" id="csy:CENSYa_1693"/>
<evidence type="ECO:0000313" key="1">
    <source>
        <dbReference type="EMBL" id="ABK78309.1"/>
    </source>
</evidence>
<organism evidence="1 2">
    <name type="scientific">Cenarchaeum symbiosum (strain A)</name>
    <dbReference type="NCBI Taxonomy" id="414004"/>
    <lineage>
        <taxon>Archaea</taxon>
        <taxon>Nitrososphaerota</taxon>
        <taxon>Candidatus Cenarchaeales</taxon>
        <taxon>Candidatus Cenarchaeaceae</taxon>
        <taxon>Candidatus Cenarchaeum</taxon>
    </lineage>
</organism>
<dbReference type="Proteomes" id="UP000000758">
    <property type="component" value="Chromosome"/>
</dbReference>
<proteinExistence type="predicted"/>
<dbReference type="AlphaFoldDB" id="A0RY92"/>
<evidence type="ECO:0000313" key="2">
    <source>
        <dbReference type="Proteomes" id="UP000000758"/>
    </source>
</evidence>
<accession>A0RY92</accession>
<gene>
    <name evidence="1" type="ordered locus">CENSYa_1693</name>
</gene>
<dbReference type="HOGENOM" id="CLU_1773080_0_0_2"/>
<dbReference type="EMBL" id="DP000238">
    <property type="protein sequence ID" value="ABK78309.1"/>
    <property type="molecule type" value="Genomic_DNA"/>
</dbReference>
<dbReference type="EnsemblBacteria" id="ABK78309">
    <property type="protein sequence ID" value="ABK78309"/>
    <property type="gene ID" value="CENSYa_1693"/>
</dbReference>
<sequence>MRPAAGRRVPPGTKIARGIAVIAPPEGLLVGPQAVVRAVVPYAGVQDDDLAQIMEHNVDHPVLEFLPVGLSKLDLFAAGQPAPHLHPAMGIPGETRDNRAELPEYAAVTLLHDVDLFPGGILYPHFIRGKAPGSGGAQPAAPRLIL</sequence>